<dbReference type="STRING" id="1586287.BBK82_30725"/>
<evidence type="ECO:0000313" key="2">
    <source>
        <dbReference type="Proteomes" id="UP000093053"/>
    </source>
</evidence>
<protein>
    <recommendedName>
        <fullName evidence="3">SRPBCC domain-containing protein</fullName>
    </recommendedName>
</protein>
<evidence type="ECO:0000313" key="1">
    <source>
        <dbReference type="EMBL" id="ANZ39765.1"/>
    </source>
</evidence>
<proteinExistence type="predicted"/>
<evidence type="ECO:0008006" key="3">
    <source>
        <dbReference type="Google" id="ProtNLM"/>
    </source>
</evidence>
<dbReference type="InterPro" id="IPR023393">
    <property type="entry name" value="START-like_dom_sf"/>
</dbReference>
<dbReference type="EMBL" id="CP016793">
    <property type="protein sequence ID" value="ANZ39765.1"/>
    <property type="molecule type" value="Genomic_DNA"/>
</dbReference>
<keyword evidence="2" id="KW-1185">Reference proteome</keyword>
<reference evidence="1 2" key="1">
    <citation type="submission" date="2016-07" db="EMBL/GenBank/DDBJ databases">
        <title>Complete genome sequence of the Lentzea guizhouensis DHS C013.</title>
        <authorList>
            <person name="Cao C."/>
        </authorList>
    </citation>
    <scope>NUCLEOTIDE SEQUENCE [LARGE SCALE GENOMIC DNA]</scope>
    <source>
        <strain evidence="1 2">DHS C013</strain>
    </source>
</reference>
<name>A0A1B2HPY5_9PSEU</name>
<dbReference type="OrthoDB" id="3334241at2"/>
<dbReference type="SUPFAM" id="SSF55961">
    <property type="entry name" value="Bet v1-like"/>
    <property type="match status" value="1"/>
</dbReference>
<dbReference type="KEGG" id="led:BBK82_30725"/>
<dbReference type="AlphaFoldDB" id="A0A1B2HPY5"/>
<gene>
    <name evidence="1" type="ORF">BBK82_30725</name>
</gene>
<organism evidence="1 2">
    <name type="scientific">Lentzea guizhouensis</name>
    <dbReference type="NCBI Taxonomy" id="1586287"/>
    <lineage>
        <taxon>Bacteria</taxon>
        <taxon>Bacillati</taxon>
        <taxon>Actinomycetota</taxon>
        <taxon>Actinomycetes</taxon>
        <taxon>Pseudonocardiales</taxon>
        <taxon>Pseudonocardiaceae</taxon>
        <taxon>Lentzea</taxon>
    </lineage>
</organism>
<accession>A0A1B2HPY5</accession>
<dbReference type="Gene3D" id="3.30.530.20">
    <property type="match status" value="1"/>
</dbReference>
<dbReference type="RefSeq" id="WP_065918106.1">
    <property type="nucleotide sequence ID" value="NZ_CP016793.1"/>
</dbReference>
<dbReference type="Proteomes" id="UP000093053">
    <property type="component" value="Chromosome"/>
</dbReference>
<sequence>MNDVQPTATPRLEVRVATTIGAAWHALRDKDVIRQWHAWQTGELEAELDSIYFTDVVEDEATHTLIPNGGDRFELHEDGDGVLVVLTRAPLSGDAEWDAYYDDVTAGWISFLQQLRFALERKPGEARRTLFFGDRSTYSGTVVERLALDGAGEPGSRYTATLAGEPVEGEVWFRSEHQLGVTVDSWGEGLLVVAGTGPSATDPTGTSMALVSTYGLADDAYALLDKRWSQWWAENTGS</sequence>